<dbReference type="EMBL" id="KV878582">
    <property type="protein sequence ID" value="OJJ64910.1"/>
    <property type="molecule type" value="Genomic_DNA"/>
</dbReference>
<evidence type="ECO:0000313" key="2">
    <source>
        <dbReference type="Proteomes" id="UP000184356"/>
    </source>
</evidence>
<keyword evidence="2" id="KW-1185">Reference proteome</keyword>
<reference evidence="2" key="1">
    <citation type="journal article" date="2017" name="Genome Biol.">
        <title>Comparative genomics reveals high biological diversity and specific adaptations in the industrially and medically important fungal genus Aspergillus.</title>
        <authorList>
            <person name="de Vries R.P."/>
            <person name="Riley R."/>
            <person name="Wiebenga A."/>
            <person name="Aguilar-Osorio G."/>
            <person name="Amillis S."/>
            <person name="Uchima C.A."/>
            <person name="Anderluh G."/>
            <person name="Asadollahi M."/>
            <person name="Askin M."/>
            <person name="Barry K."/>
            <person name="Battaglia E."/>
            <person name="Bayram O."/>
            <person name="Benocci T."/>
            <person name="Braus-Stromeyer S.A."/>
            <person name="Caldana C."/>
            <person name="Canovas D."/>
            <person name="Cerqueira G.C."/>
            <person name="Chen F."/>
            <person name="Chen W."/>
            <person name="Choi C."/>
            <person name="Clum A."/>
            <person name="Dos Santos R.A."/>
            <person name="Damasio A.R."/>
            <person name="Diallinas G."/>
            <person name="Emri T."/>
            <person name="Fekete E."/>
            <person name="Flipphi M."/>
            <person name="Freyberg S."/>
            <person name="Gallo A."/>
            <person name="Gournas C."/>
            <person name="Habgood R."/>
            <person name="Hainaut M."/>
            <person name="Harispe M.L."/>
            <person name="Henrissat B."/>
            <person name="Hilden K.S."/>
            <person name="Hope R."/>
            <person name="Hossain A."/>
            <person name="Karabika E."/>
            <person name="Karaffa L."/>
            <person name="Karanyi Z."/>
            <person name="Krasevec N."/>
            <person name="Kuo A."/>
            <person name="Kusch H."/>
            <person name="LaButti K."/>
            <person name="Lagendijk E.L."/>
            <person name="Lapidus A."/>
            <person name="Levasseur A."/>
            <person name="Lindquist E."/>
            <person name="Lipzen A."/>
            <person name="Logrieco A.F."/>
            <person name="MacCabe A."/>
            <person name="Maekelae M.R."/>
            <person name="Malavazi I."/>
            <person name="Melin P."/>
            <person name="Meyer V."/>
            <person name="Mielnichuk N."/>
            <person name="Miskei M."/>
            <person name="Molnar A.P."/>
            <person name="Mule G."/>
            <person name="Ngan C.Y."/>
            <person name="Orejas M."/>
            <person name="Orosz E."/>
            <person name="Ouedraogo J.P."/>
            <person name="Overkamp K.M."/>
            <person name="Park H.-S."/>
            <person name="Perrone G."/>
            <person name="Piumi F."/>
            <person name="Punt P.J."/>
            <person name="Ram A.F."/>
            <person name="Ramon A."/>
            <person name="Rauscher S."/>
            <person name="Record E."/>
            <person name="Riano-Pachon D.M."/>
            <person name="Robert V."/>
            <person name="Roehrig J."/>
            <person name="Ruller R."/>
            <person name="Salamov A."/>
            <person name="Salih N.S."/>
            <person name="Samson R.A."/>
            <person name="Sandor E."/>
            <person name="Sanguinetti M."/>
            <person name="Schuetze T."/>
            <person name="Sepcic K."/>
            <person name="Shelest E."/>
            <person name="Sherlock G."/>
            <person name="Sophianopoulou V."/>
            <person name="Squina F.M."/>
            <person name="Sun H."/>
            <person name="Susca A."/>
            <person name="Todd R.B."/>
            <person name="Tsang A."/>
            <person name="Unkles S.E."/>
            <person name="van de Wiele N."/>
            <person name="van Rossen-Uffink D."/>
            <person name="Oliveira J.V."/>
            <person name="Vesth T.C."/>
            <person name="Visser J."/>
            <person name="Yu J.-H."/>
            <person name="Zhou M."/>
            <person name="Andersen M.R."/>
            <person name="Archer D.B."/>
            <person name="Baker S.E."/>
            <person name="Benoit I."/>
            <person name="Brakhage A.A."/>
            <person name="Braus G.H."/>
            <person name="Fischer R."/>
            <person name="Frisvad J.C."/>
            <person name="Goldman G.H."/>
            <person name="Houbraken J."/>
            <person name="Oakley B."/>
            <person name="Pocsi I."/>
            <person name="Scazzocchio C."/>
            <person name="Seiboth B."/>
            <person name="vanKuyk P.A."/>
            <person name="Wortman J."/>
            <person name="Dyer P.S."/>
            <person name="Grigoriev I.V."/>
        </authorList>
    </citation>
    <scope>NUCLEOTIDE SEQUENCE [LARGE SCALE GENOMIC DNA]</scope>
    <source>
        <strain evidence="2">CBS 593.65</strain>
    </source>
</reference>
<dbReference type="Proteomes" id="UP000184356">
    <property type="component" value="Unassembled WGS sequence"/>
</dbReference>
<accession>A0A1L9TZN3</accession>
<dbReference type="GeneID" id="63762014"/>
<protein>
    <submittedName>
        <fullName evidence="1">Uncharacterized protein</fullName>
    </submittedName>
</protein>
<dbReference type="RefSeq" id="XP_040708716.1">
    <property type="nucleotide sequence ID" value="XM_040845941.1"/>
</dbReference>
<dbReference type="VEuPathDB" id="FungiDB:ASPSYDRAFT_39693"/>
<organism evidence="1 2">
    <name type="scientific">Aspergillus sydowii CBS 593.65</name>
    <dbReference type="NCBI Taxonomy" id="1036612"/>
    <lineage>
        <taxon>Eukaryota</taxon>
        <taxon>Fungi</taxon>
        <taxon>Dikarya</taxon>
        <taxon>Ascomycota</taxon>
        <taxon>Pezizomycotina</taxon>
        <taxon>Eurotiomycetes</taxon>
        <taxon>Eurotiomycetidae</taxon>
        <taxon>Eurotiales</taxon>
        <taxon>Aspergillaceae</taxon>
        <taxon>Aspergillus</taxon>
        <taxon>Aspergillus subgen. Nidulantes</taxon>
    </lineage>
</organism>
<name>A0A1L9TZN3_9EURO</name>
<proteinExistence type="predicted"/>
<sequence length="80" mass="8816">MAIIVLVSPSGFGLAPACGGLFEARARNWRKFNSASWIHGCHQVDEQQRLGSSGFLTENQLCRLASLSDEDPSTRERPLQ</sequence>
<dbReference type="AlphaFoldDB" id="A0A1L9TZN3"/>
<evidence type="ECO:0000313" key="1">
    <source>
        <dbReference type="EMBL" id="OJJ64910.1"/>
    </source>
</evidence>
<gene>
    <name evidence="1" type="ORF">ASPSYDRAFT_39693</name>
</gene>